<evidence type="ECO:0000256" key="1">
    <source>
        <dbReference type="ARBA" id="ARBA00023002"/>
    </source>
</evidence>
<dbReference type="PRINTS" id="PR00081">
    <property type="entry name" value="GDHRDH"/>
</dbReference>
<sequence length="338" mass="34796">MATKLGHGLRTALQSPIIAVLGVVSLAQPLLEATGLLAAPAPPEEDLRGKRVLVTGATAGIGLATAARLARMGAEVVVTGRDEARLAAAVQTVAGGRGRVTGEVLDLCALASVRACAARLGAFDVVVLNAGTNANVPTAEHADLPGCSLVFGVNFVAQWLLLKLLDLRPGARVVCLSSVSHHSADAATFGTLGADYAESKLAMILLARAISRGDFGAGLLGVAVNPGAVDSHIWRHVWFPASALFAGFSRLAFLSSDEGSATSVFAAAAPAARLPRTDDGLPAYLAPFWQPPRGPGRSAFEYLSVFAGARPAFARLPRDERAAADRLWAACARLVGAI</sequence>
<keyword evidence="3" id="KW-1185">Reference proteome</keyword>
<name>A0ABR1GFM2_AURAN</name>
<gene>
    <name evidence="2" type="ORF">SO694_00010178</name>
</gene>
<reference evidence="2 3" key="1">
    <citation type="submission" date="2024-03" db="EMBL/GenBank/DDBJ databases">
        <title>Aureococcus anophagefferens CCMP1851 and Kratosvirus quantuckense: Draft genome of a second virus-susceptible host strain in the model system.</title>
        <authorList>
            <person name="Chase E."/>
            <person name="Truchon A.R."/>
            <person name="Schepens W."/>
            <person name="Wilhelm S.W."/>
        </authorList>
    </citation>
    <scope>NUCLEOTIDE SEQUENCE [LARGE SCALE GENOMIC DNA]</scope>
    <source>
        <strain evidence="2 3">CCMP1851</strain>
    </source>
</reference>
<keyword evidence="1" id="KW-0560">Oxidoreductase</keyword>
<dbReference type="SUPFAM" id="SSF51735">
    <property type="entry name" value="NAD(P)-binding Rossmann-fold domains"/>
    <property type="match status" value="1"/>
</dbReference>
<evidence type="ECO:0000313" key="3">
    <source>
        <dbReference type="Proteomes" id="UP001363151"/>
    </source>
</evidence>
<dbReference type="PANTHER" id="PTHR43157:SF31">
    <property type="entry name" value="PHOSPHATIDYLINOSITOL-GLYCAN BIOSYNTHESIS CLASS F PROTEIN"/>
    <property type="match status" value="1"/>
</dbReference>
<protein>
    <submittedName>
        <fullName evidence="2">NAD dependent epimerase/dehydratase</fullName>
    </submittedName>
</protein>
<dbReference type="Proteomes" id="UP001363151">
    <property type="component" value="Unassembled WGS sequence"/>
</dbReference>
<dbReference type="InterPro" id="IPR036291">
    <property type="entry name" value="NAD(P)-bd_dom_sf"/>
</dbReference>
<dbReference type="Gene3D" id="3.40.50.720">
    <property type="entry name" value="NAD(P)-binding Rossmann-like Domain"/>
    <property type="match status" value="1"/>
</dbReference>
<dbReference type="PANTHER" id="PTHR43157">
    <property type="entry name" value="PHOSPHATIDYLINOSITOL-GLYCAN BIOSYNTHESIS CLASS F PROTEIN-RELATED"/>
    <property type="match status" value="1"/>
</dbReference>
<comment type="caution">
    <text evidence="2">The sequence shown here is derived from an EMBL/GenBank/DDBJ whole genome shotgun (WGS) entry which is preliminary data.</text>
</comment>
<dbReference type="Pfam" id="PF00106">
    <property type="entry name" value="adh_short"/>
    <property type="match status" value="1"/>
</dbReference>
<proteinExistence type="predicted"/>
<accession>A0ABR1GFM2</accession>
<evidence type="ECO:0000313" key="2">
    <source>
        <dbReference type="EMBL" id="KAK7254606.1"/>
    </source>
</evidence>
<dbReference type="InterPro" id="IPR002347">
    <property type="entry name" value="SDR_fam"/>
</dbReference>
<organism evidence="2 3">
    <name type="scientific">Aureococcus anophagefferens</name>
    <name type="common">Harmful bloom alga</name>
    <dbReference type="NCBI Taxonomy" id="44056"/>
    <lineage>
        <taxon>Eukaryota</taxon>
        <taxon>Sar</taxon>
        <taxon>Stramenopiles</taxon>
        <taxon>Ochrophyta</taxon>
        <taxon>Pelagophyceae</taxon>
        <taxon>Pelagomonadales</taxon>
        <taxon>Pelagomonadaceae</taxon>
        <taxon>Aureococcus</taxon>
    </lineage>
</organism>
<dbReference type="EMBL" id="JBBJCI010000023">
    <property type="protein sequence ID" value="KAK7254606.1"/>
    <property type="molecule type" value="Genomic_DNA"/>
</dbReference>